<dbReference type="GO" id="GO:0005840">
    <property type="term" value="C:ribosome"/>
    <property type="evidence" value="ECO:0007669"/>
    <property type="project" value="UniProtKB-KW"/>
</dbReference>
<keyword evidence="5 6" id="KW-0687">Ribonucleoprotein</keyword>
<dbReference type="HAMAP" id="MF_01363">
    <property type="entry name" value="Ribosomal_bL21"/>
    <property type="match status" value="1"/>
</dbReference>
<evidence type="ECO:0000256" key="3">
    <source>
        <dbReference type="ARBA" id="ARBA00022884"/>
    </source>
</evidence>
<dbReference type="RefSeq" id="WP_071454012.1">
    <property type="nucleotide sequence ID" value="NZ_CP017675.1"/>
</dbReference>
<evidence type="ECO:0000256" key="5">
    <source>
        <dbReference type="ARBA" id="ARBA00023274"/>
    </source>
</evidence>
<dbReference type="GO" id="GO:0003735">
    <property type="term" value="F:structural constituent of ribosome"/>
    <property type="evidence" value="ECO:0007669"/>
    <property type="project" value="InterPro"/>
</dbReference>
<dbReference type="InterPro" id="IPR036164">
    <property type="entry name" value="bL21-like_sf"/>
</dbReference>
<evidence type="ECO:0000256" key="7">
    <source>
        <dbReference type="RuleBase" id="RU000562"/>
    </source>
</evidence>
<evidence type="ECO:0000256" key="2">
    <source>
        <dbReference type="ARBA" id="ARBA00022730"/>
    </source>
</evidence>
<dbReference type="STRING" id="1188229.GlitD10_1104"/>
<dbReference type="PANTHER" id="PTHR21349">
    <property type="entry name" value="50S RIBOSOMAL PROTEIN L21"/>
    <property type="match status" value="1"/>
</dbReference>
<dbReference type="Proteomes" id="UP000180235">
    <property type="component" value="Chromosome"/>
</dbReference>
<dbReference type="GO" id="GO:0006412">
    <property type="term" value="P:translation"/>
    <property type="evidence" value="ECO:0007669"/>
    <property type="project" value="UniProtKB-UniRule"/>
</dbReference>
<dbReference type="GO" id="GO:1990904">
    <property type="term" value="C:ribonucleoprotein complex"/>
    <property type="evidence" value="ECO:0007669"/>
    <property type="project" value="UniProtKB-KW"/>
</dbReference>
<evidence type="ECO:0000313" key="9">
    <source>
        <dbReference type="Proteomes" id="UP000180235"/>
    </source>
</evidence>
<dbReference type="GO" id="GO:0005737">
    <property type="term" value="C:cytoplasm"/>
    <property type="evidence" value="ECO:0007669"/>
    <property type="project" value="UniProtKB-ARBA"/>
</dbReference>
<dbReference type="GO" id="GO:0019843">
    <property type="term" value="F:rRNA binding"/>
    <property type="evidence" value="ECO:0007669"/>
    <property type="project" value="UniProtKB-UniRule"/>
</dbReference>
<sequence>MTANYAIVAVGGKQFWVEPGRFYDVNSLGLESGATVTLEQVLLVHCGGQVQIGRPTVPEARIEGKVLDARRGPKVIIYKMRPKKKTRKKTGHRQELTRVLIEKIVVGGQEFTAVEAVAAMEVVETIEAVAV</sequence>
<comment type="function">
    <text evidence="6 7">This protein binds to 23S rRNA in the presence of protein L20.</text>
</comment>
<dbReference type="SUPFAM" id="SSF141091">
    <property type="entry name" value="L21p-like"/>
    <property type="match status" value="1"/>
</dbReference>
<dbReference type="OrthoDB" id="9813334at2"/>
<organism evidence="8 9">
    <name type="scientific">Gloeomargarita lithophora Alchichica-D10</name>
    <dbReference type="NCBI Taxonomy" id="1188229"/>
    <lineage>
        <taxon>Bacteria</taxon>
        <taxon>Bacillati</taxon>
        <taxon>Cyanobacteriota</taxon>
        <taxon>Cyanophyceae</taxon>
        <taxon>Gloeomargaritales</taxon>
        <taxon>Gloeomargaritaceae</taxon>
        <taxon>Gloeomargarita</taxon>
    </lineage>
</organism>
<evidence type="ECO:0000256" key="4">
    <source>
        <dbReference type="ARBA" id="ARBA00022980"/>
    </source>
</evidence>
<evidence type="ECO:0000313" key="8">
    <source>
        <dbReference type="EMBL" id="APB33424.1"/>
    </source>
</evidence>
<comment type="subunit">
    <text evidence="6">Part of the 50S ribosomal subunit. Contacts protein L20.</text>
</comment>
<keyword evidence="3 6" id="KW-0694">RNA-binding</keyword>
<keyword evidence="4 6" id="KW-0689">Ribosomal protein</keyword>
<gene>
    <name evidence="6 8" type="primary">rplU</name>
    <name evidence="6" type="synonym">rpl21</name>
    <name evidence="8" type="ORF">GlitD10_1104</name>
</gene>
<reference evidence="8 9" key="1">
    <citation type="submission" date="2016-10" db="EMBL/GenBank/DDBJ databases">
        <title>Description of Gloeomargarita lithophora gen. nov., sp. nov., a thylakoid-bearing basal-branching cyanobacterium with intracellular carbonates, and proposal for Gloeomargaritales ord. nov.</title>
        <authorList>
            <person name="Moreira D."/>
            <person name="Tavera R."/>
            <person name="Benzerara K."/>
            <person name="Skouri-Panet F."/>
            <person name="Couradeau E."/>
            <person name="Gerard E."/>
            <person name="Loussert C."/>
            <person name="Novelo E."/>
            <person name="Zivanovic Y."/>
            <person name="Lopez-Garcia P."/>
        </authorList>
    </citation>
    <scope>NUCLEOTIDE SEQUENCE [LARGE SCALE GENOMIC DNA]</scope>
    <source>
        <strain evidence="8 9">D10</strain>
    </source>
</reference>
<evidence type="ECO:0000256" key="6">
    <source>
        <dbReference type="HAMAP-Rule" id="MF_01363"/>
    </source>
</evidence>
<dbReference type="Pfam" id="PF00829">
    <property type="entry name" value="Ribosomal_L21p"/>
    <property type="match status" value="1"/>
</dbReference>
<comment type="similarity">
    <text evidence="1 6 7">Belongs to the bacterial ribosomal protein bL21 family.</text>
</comment>
<dbReference type="KEGG" id="glt:GlitD10_1104"/>
<dbReference type="EMBL" id="CP017675">
    <property type="protein sequence ID" value="APB33424.1"/>
    <property type="molecule type" value="Genomic_DNA"/>
</dbReference>
<evidence type="ECO:0000256" key="1">
    <source>
        <dbReference type="ARBA" id="ARBA00008563"/>
    </source>
</evidence>
<name>A0A1J0ABX0_9CYAN</name>
<dbReference type="InterPro" id="IPR028909">
    <property type="entry name" value="bL21-like"/>
</dbReference>
<keyword evidence="9" id="KW-1185">Reference proteome</keyword>
<dbReference type="InterPro" id="IPR001787">
    <property type="entry name" value="Ribosomal_bL21"/>
</dbReference>
<dbReference type="PANTHER" id="PTHR21349:SF0">
    <property type="entry name" value="LARGE RIBOSOMAL SUBUNIT PROTEIN BL21M"/>
    <property type="match status" value="1"/>
</dbReference>
<proteinExistence type="inferred from homology"/>
<dbReference type="AlphaFoldDB" id="A0A1J0ABX0"/>
<dbReference type="NCBIfam" id="TIGR00061">
    <property type="entry name" value="L21"/>
    <property type="match status" value="1"/>
</dbReference>
<keyword evidence="2 6" id="KW-0699">rRNA-binding</keyword>
<protein>
    <recommendedName>
        <fullName evidence="6">Large ribosomal subunit protein bL21</fullName>
    </recommendedName>
</protein>
<dbReference type="InterPro" id="IPR018258">
    <property type="entry name" value="Ribosomal_bL21_CS"/>
</dbReference>
<accession>A0A1J0ABX0</accession>
<dbReference type="PROSITE" id="PS01169">
    <property type="entry name" value="RIBOSOMAL_L21"/>
    <property type="match status" value="1"/>
</dbReference>